<evidence type="ECO:0000313" key="1">
    <source>
        <dbReference type="EMBL" id="OGI82259.1"/>
    </source>
</evidence>
<dbReference type="EMBL" id="MFUH01000007">
    <property type="protein sequence ID" value="OGI82259.1"/>
    <property type="molecule type" value="Genomic_DNA"/>
</dbReference>
<sequence>MTGYDGNIIKHEIPNVVYSNDYHHASILLPDEIYTYRIVGTGDSNYTLPDGIQTNGREQNFIASNIPIKNYSIHEYKIDWDRLLAREQGVTVRIDQDGDGIFETTISSDMELTAEEFKEAVSRPVLSFKLTPRTFNLDSNGVLTAHVELISGDKNRIDQNSWKLNDISPTKINTEDNSWKLKFDRNKFSSITIGEQVNFELSVKIKNTAINPLIKLTDSIRTIQNQNINNGNGPSNKGKKK</sequence>
<evidence type="ECO:0000313" key="2">
    <source>
        <dbReference type="Proteomes" id="UP000179880"/>
    </source>
</evidence>
<proteinExistence type="predicted"/>
<protein>
    <submittedName>
        <fullName evidence="1">Uncharacterized protein</fullName>
    </submittedName>
</protein>
<reference evidence="1 2" key="1">
    <citation type="journal article" date="2016" name="Nat. Commun.">
        <title>Thousands of microbial genomes shed light on interconnected biogeochemical processes in an aquifer system.</title>
        <authorList>
            <person name="Anantharaman K."/>
            <person name="Brown C.T."/>
            <person name="Hug L.A."/>
            <person name="Sharon I."/>
            <person name="Castelle C.J."/>
            <person name="Probst A.J."/>
            <person name="Thomas B.C."/>
            <person name="Singh A."/>
            <person name="Wilkins M.J."/>
            <person name="Karaoz U."/>
            <person name="Brodie E.L."/>
            <person name="Williams K.H."/>
            <person name="Hubbard S.S."/>
            <person name="Banfield J.F."/>
        </authorList>
    </citation>
    <scope>NUCLEOTIDE SEQUENCE [LARGE SCALE GENOMIC DNA]</scope>
</reference>
<comment type="caution">
    <text evidence="1">The sequence shown here is derived from an EMBL/GenBank/DDBJ whole genome shotgun (WGS) entry which is preliminary data.</text>
</comment>
<organism evidence="1 2">
    <name type="scientific">Candidatus Nomurabacteria bacterium RIFCSPHIGHO2_02_FULL_42_24</name>
    <dbReference type="NCBI Taxonomy" id="1801757"/>
    <lineage>
        <taxon>Bacteria</taxon>
        <taxon>Candidatus Nomuraibacteriota</taxon>
    </lineage>
</organism>
<accession>A0A1F6WK41</accession>
<dbReference type="Proteomes" id="UP000179880">
    <property type="component" value="Unassembled WGS sequence"/>
</dbReference>
<dbReference type="AlphaFoldDB" id="A0A1F6WK41"/>
<gene>
    <name evidence="1" type="ORF">A3B93_01445</name>
</gene>
<name>A0A1F6WK41_9BACT</name>